<dbReference type="NCBIfam" id="TIGR00254">
    <property type="entry name" value="GGDEF"/>
    <property type="match status" value="1"/>
</dbReference>
<dbReference type="PROSITE" id="PS50887">
    <property type="entry name" value="GGDEF"/>
    <property type="match status" value="1"/>
</dbReference>
<protein>
    <submittedName>
        <fullName evidence="4">EAL domain-containing protein</fullName>
    </submittedName>
</protein>
<dbReference type="PROSITE" id="PS50883">
    <property type="entry name" value="EAL"/>
    <property type="match status" value="1"/>
</dbReference>
<dbReference type="InterPro" id="IPR035919">
    <property type="entry name" value="EAL_sf"/>
</dbReference>
<dbReference type="InterPro" id="IPR052155">
    <property type="entry name" value="Biofilm_reg_signaling"/>
</dbReference>
<dbReference type="InterPro" id="IPR013767">
    <property type="entry name" value="PAS_fold"/>
</dbReference>
<dbReference type="SMART" id="SM00091">
    <property type="entry name" value="PAS"/>
    <property type="match status" value="1"/>
</dbReference>
<dbReference type="NCBIfam" id="TIGR00229">
    <property type="entry name" value="sensory_box"/>
    <property type="match status" value="1"/>
</dbReference>
<keyword evidence="5" id="KW-1185">Reference proteome</keyword>
<dbReference type="InterPro" id="IPR029787">
    <property type="entry name" value="Nucleotide_cyclase"/>
</dbReference>
<organism evidence="4 5">
    <name type="scientific">Rhizobium alvei</name>
    <dbReference type="NCBI Taxonomy" id="1132659"/>
    <lineage>
        <taxon>Bacteria</taxon>
        <taxon>Pseudomonadati</taxon>
        <taxon>Pseudomonadota</taxon>
        <taxon>Alphaproteobacteria</taxon>
        <taxon>Hyphomicrobiales</taxon>
        <taxon>Rhizobiaceae</taxon>
        <taxon>Rhizobium/Agrobacterium group</taxon>
        <taxon>Rhizobium</taxon>
    </lineage>
</organism>
<name>A0ABT8YRQ9_9HYPH</name>
<dbReference type="InterPro" id="IPR000014">
    <property type="entry name" value="PAS"/>
</dbReference>
<dbReference type="CDD" id="cd01948">
    <property type="entry name" value="EAL"/>
    <property type="match status" value="1"/>
</dbReference>
<dbReference type="SMART" id="SM00052">
    <property type="entry name" value="EAL"/>
    <property type="match status" value="1"/>
</dbReference>
<feature type="domain" description="EAL" evidence="2">
    <location>
        <begin position="316"/>
        <end position="566"/>
    </location>
</feature>
<dbReference type="Gene3D" id="3.30.450.20">
    <property type="entry name" value="PAS domain"/>
    <property type="match status" value="1"/>
</dbReference>
<dbReference type="Gene3D" id="3.20.20.450">
    <property type="entry name" value="EAL domain"/>
    <property type="match status" value="1"/>
</dbReference>
<dbReference type="InterPro" id="IPR035965">
    <property type="entry name" value="PAS-like_dom_sf"/>
</dbReference>
<proteinExistence type="predicted"/>
<evidence type="ECO:0000313" key="4">
    <source>
        <dbReference type="EMBL" id="MDO6966299.1"/>
    </source>
</evidence>
<evidence type="ECO:0000259" key="2">
    <source>
        <dbReference type="PROSITE" id="PS50883"/>
    </source>
</evidence>
<dbReference type="Proteomes" id="UP001174932">
    <property type="component" value="Unassembled WGS sequence"/>
</dbReference>
<evidence type="ECO:0000259" key="3">
    <source>
        <dbReference type="PROSITE" id="PS50887"/>
    </source>
</evidence>
<feature type="domain" description="GGDEF" evidence="3">
    <location>
        <begin position="174"/>
        <end position="307"/>
    </location>
</feature>
<reference evidence="4" key="2">
    <citation type="submission" date="2023-07" db="EMBL/GenBank/DDBJ databases">
        <authorList>
            <person name="Shen H."/>
        </authorList>
    </citation>
    <scope>NUCLEOTIDE SEQUENCE</scope>
    <source>
        <strain evidence="4">TNR-22</strain>
    </source>
</reference>
<dbReference type="PROSITE" id="PS50112">
    <property type="entry name" value="PAS"/>
    <property type="match status" value="1"/>
</dbReference>
<dbReference type="CDD" id="cd00130">
    <property type="entry name" value="PAS"/>
    <property type="match status" value="1"/>
</dbReference>
<accession>A0ABT8YRQ9</accession>
<feature type="domain" description="PAS" evidence="1">
    <location>
        <begin position="12"/>
        <end position="57"/>
    </location>
</feature>
<dbReference type="CDD" id="cd01949">
    <property type="entry name" value="GGDEF"/>
    <property type="match status" value="1"/>
</dbReference>
<dbReference type="InterPro" id="IPR000160">
    <property type="entry name" value="GGDEF_dom"/>
</dbReference>
<dbReference type="Pfam" id="PF00563">
    <property type="entry name" value="EAL"/>
    <property type="match status" value="1"/>
</dbReference>
<dbReference type="SUPFAM" id="SSF141868">
    <property type="entry name" value="EAL domain-like"/>
    <property type="match status" value="1"/>
</dbReference>
<dbReference type="EMBL" id="JAUOZU010000016">
    <property type="protein sequence ID" value="MDO6966299.1"/>
    <property type="molecule type" value="Genomic_DNA"/>
</dbReference>
<dbReference type="Pfam" id="PF00989">
    <property type="entry name" value="PAS"/>
    <property type="match status" value="1"/>
</dbReference>
<dbReference type="SUPFAM" id="SSF55785">
    <property type="entry name" value="PYP-like sensor domain (PAS domain)"/>
    <property type="match status" value="1"/>
</dbReference>
<dbReference type="Pfam" id="PF00990">
    <property type="entry name" value="GGDEF"/>
    <property type="match status" value="1"/>
</dbReference>
<dbReference type="InterPro" id="IPR001633">
    <property type="entry name" value="EAL_dom"/>
</dbReference>
<dbReference type="InterPro" id="IPR043128">
    <property type="entry name" value="Rev_trsase/Diguanyl_cyclase"/>
</dbReference>
<sequence>MAHEVQVDNSQEPDLYRRIFEELSEAIIGTDVSGTIVFCNKASEVIFGWKPEELIGQKIEKLIPQRYRAAHGGHMAKFKKNNVRSKYMGKAVASVTGMHRDGHEIDLGTTIMQMTCNDGKKVFVAAVRDISLRMQYMQQVEKYANTDPLTGLSNRRYFFEELKALIENPGAGETRVWLGLFDLDGFKAVNDIYGHQAGDLLLQNVARRIAISLPEHCLLARLGGDEFAVAVPGPATASDIDELGHRIIAALRQPYEIDGSQIAVGASGGFAHYPDMATTVSALYERADYSLYVVKHARSGGINVFNSGFQSLIEQKSRMEYCLRKGDLANELYLEFQPIMDLATNRISHFEALARWANPELGLVSPAQFVPLAERCGKIHEITRILFQKALDEAATWPEDVSLSFNLSAQDILSRDSVFALLRMIMRSGLSPARIEFEITETSILTDFDQADLALRNLAAAGCRIALDDFGSGYSSYGYMDRLMLHKIKMDRSFVSRLNTGPKALKVIKAIADFAASLELDCVAEGVETLNELELIRSLDIPHAQGYIFSRPVDAAKVPDLLQIHNGFDAASNEDLRRDRKA</sequence>
<dbReference type="SUPFAM" id="SSF55073">
    <property type="entry name" value="Nucleotide cyclase"/>
    <property type="match status" value="1"/>
</dbReference>
<dbReference type="PANTHER" id="PTHR44757">
    <property type="entry name" value="DIGUANYLATE CYCLASE DGCP"/>
    <property type="match status" value="1"/>
</dbReference>
<dbReference type="SMART" id="SM00267">
    <property type="entry name" value="GGDEF"/>
    <property type="match status" value="1"/>
</dbReference>
<comment type="caution">
    <text evidence="4">The sequence shown here is derived from an EMBL/GenBank/DDBJ whole genome shotgun (WGS) entry which is preliminary data.</text>
</comment>
<dbReference type="PANTHER" id="PTHR44757:SF2">
    <property type="entry name" value="BIOFILM ARCHITECTURE MAINTENANCE PROTEIN MBAA"/>
    <property type="match status" value="1"/>
</dbReference>
<evidence type="ECO:0000259" key="1">
    <source>
        <dbReference type="PROSITE" id="PS50112"/>
    </source>
</evidence>
<dbReference type="Gene3D" id="3.30.70.270">
    <property type="match status" value="1"/>
</dbReference>
<reference evidence="4" key="1">
    <citation type="journal article" date="2015" name="Int. J. Syst. Evol. Microbiol.">
        <title>Rhizobium alvei sp. nov., isolated from a freshwater river.</title>
        <authorList>
            <person name="Sheu S.Y."/>
            <person name="Huang H.W."/>
            <person name="Young C.C."/>
            <person name="Chen W.M."/>
        </authorList>
    </citation>
    <scope>NUCLEOTIDE SEQUENCE</scope>
    <source>
        <strain evidence="4">TNR-22</strain>
    </source>
</reference>
<gene>
    <name evidence="4" type="ORF">Q4481_20295</name>
</gene>
<evidence type="ECO:0000313" key="5">
    <source>
        <dbReference type="Proteomes" id="UP001174932"/>
    </source>
</evidence>
<dbReference type="RefSeq" id="WP_304378217.1">
    <property type="nucleotide sequence ID" value="NZ_JAUOZU010000016.1"/>
</dbReference>